<protein>
    <recommendedName>
        <fullName evidence="5">Reverse transcriptase domain-containing protein</fullName>
    </recommendedName>
</protein>
<feature type="region of interest" description="Disordered" evidence="1">
    <location>
        <begin position="1111"/>
        <end position="1149"/>
    </location>
</feature>
<feature type="compositionally biased region" description="Basic and acidic residues" evidence="1">
    <location>
        <begin position="1680"/>
        <end position="1690"/>
    </location>
</feature>
<dbReference type="Proteomes" id="UP001189429">
    <property type="component" value="Unassembled WGS sequence"/>
</dbReference>
<keyword evidence="4" id="KW-1185">Reference proteome</keyword>
<dbReference type="InterPro" id="IPR036691">
    <property type="entry name" value="Endo/exonu/phosph_ase_sf"/>
</dbReference>
<keyword evidence="2" id="KW-0472">Membrane</keyword>
<accession>A0ABN9Y6G1</accession>
<sequence>GVWDMTSFEPIPVTEANPVEIPKYKRWMDGRQFAQAARRLRPQCSDETAEILFMTLAQGNGGFIQKDNVEGYLSSWGKTNFNSGAFQGTMLGAKVNMMFAYWFLYVFAPFCSYFFFLRAPLLQFLGLDLLPGTPKFWERAPPSELGRIKLDCHGWISDCTLFDCRGWISDVDALDCLGWIGHHTLGFEIDVRTSRLDGTANDADAARAILEQLARDVGANLADLGLAEGLTKLAAAVEEKRVAGQASAAALATEPDAADRGQPAGEGMAVDDELPELTEEELEWLRGGMAEGDVFLYLILNGHELGFGESLLRNGVAQYMQEHGLRPGTVETPGQRRWAGFAAVLQDPALRPLLWRRGQSRQAQKGSIEIWTFNGSGWGTHRASEAVLLRAAGDQAAYGGAPPGSGVPPEDALEVGRVVTTDGGQAVAAMGRGLIVASFYFWTGEGLSDRNEHLLGHALGRLRITGFPCVVGGDFQLTPQEFQRSPSMQLSEAIIAYPSTSLGTCRSGSGGRTIDYISVDPALEKTLDGVWVDEEWPAAPHKPVGLRVSMVATKAWEEVMSRMEQEACGLRGVEWSPHAPEASGRHWRWVDRALETLRACHAKGGPQHGRWELERLLSEKARRRLGGLGILEETRRGRMRALGEGRLRPAAVAAYRAVGVPSRLGAPCDELQGEETTLSERAADARARAGEAEKQIRVHGAAGGLHCFYKPASLWQPRRAAEPEVSAAPERAAAATLATRAKAWQVGQTAQQEERQRAGIGADRWHPSILDGISDAGAQAIADVISGVERALARPRQAGRIAVFFIPKSAAKDRAIGLLSTLSRSWERSRAPMPPEAADPAAGGWGDGALTAVIMDLAKAFEKVPLVKMWQAGLLWGSPTAILAVVVFIFAMARTSIVEGCFSEEVTARAAIVAGSKFSAALLRMPLMRGMGQLVLHYPHANGKLHVDDLCGQQRAAHGKLVTGAAEVVDAAAKGFRRVDLEFSTGKRGIKVQSTGVRLGVDMPMARRSAKRKRQQRVEALRARAARLAGLRRQGRRMANGLKPSCTCGVKCPGLSDTHLLQLRRSAARAVRGKVGGASPTLALASDGGHGDPICEVTAAPIAAWATAVRGATVESTSSSKARRRQQRKVSMTGGRRESRGSAGECSMSMRRAGWTRPAWGVIRARSRLDLRLDKACPMGAQAMSKLDLEHETRAARTQEDDLESVAPRPLIAPIAAKLRRGLEGDWGPRAARAARQAVVRGPWAQDEWYKIGKASDPTRQACGLERGTAKHRYFKCSWPRQRRFEERVLRRVAQQAAGDPPRPSDGQAPPAPEEADAQVREASGGEDPWPDEEEGVLGFGGGFREPEDELQTAEDGGSGFSAPEDEPEGGGSGSSQAARYLRNFKVPLVTGPPGRPTGALAGALRRSPGRRCSGVWDSAGRAAMAVDAGGRATVQARGPLPVVLPTQRTIERAELWGFLQVLRHIKTETMGASEPCMIYTDHLAIVSGQHRGQAWCCSGKRAPTSGGRFGFASKIATCPWMRRVALRNQEVDRLAKQAAELDAGFGQDQAIKEAGQKVARAPHNIGRWRERVDEWNDMQPTPAERPLPRKVRANSRPLDLAQHDLEDDGRGMCCRACTRQAVAVSARWSLLASPRVPEPRRRVGAPAADPREIATLGRQAAWAGPGGQPDGGLQRRRAKGSEGRREGGARRALARFWGSSRGEGRQQEDRAPAPCGHGPGARKQGGRRQRRSFEEAPHVEALAPGQADPEDGGACSRVAEETPARRVGAAAAAETGWRALEAKPAALPHRAAKASALGAGEKLRAVREAPALMVLKGERTLLQHARPSEPVRRGRSRRLGKFWKFGRSHVLSLGNLKLCGDSRCGYADLFFLAGVLVNSGAKLLAASEDHDIQRLGKPSLPRPRRALRARGREGPVRSLGPSAGILSVLCARGQRGEALVLALMFCRHLRPPNLISIPAAPPARAPPPAACRAGGLGSLRLVMSQLRRGGASGGLPKEARETLAFAQRARGANVRSPLCYMKAGRAQLLHEAPPPEGDSWR</sequence>
<feature type="non-terminal residue" evidence="3">
    <location>
        <position position="1"/>
    </location>
</feature>
<feature type="transmembrane region" description="Helical" evidence="2">
    <location>
        <begin position="99"/>
        <end position="117"/>
    </location>
</feature>
<dbReference type="EMBL" id="CAUYUJ010021749">
    <property type="protein sequence ID" value="CAK0906809.1"/>
    <property type="molecule type" value="Genomic_DNA"/>
</dbReference>
<evidence type="ECO:0008006" key="5">
    <source>
        <dbReference type="Google" id="ProtNLM"/>
    </source>
</evidence>
<evidence type="ECO:0000256" key="2">
    <source>
        <dbReference type="SAM" id="Phobius"/>
    </source>
</evidence>
<keyword evidence="2" id="KW-1133">Transmembrane helix</keyword>
<proteinExistence type="predicted"/>
<feature type="region of interest" description="Disordered" evidence="1">
    <location>
        <begin position="1895"/>
        <end position="1917"/>
    </location>
</feature>
<feature type="compositionally biased region" description="Basic and acidic residues" evidence="1">
    <location>
        <begin position="1703"/>
        <end position="1712"/>
    </location>
</feature>
<feature type="region of interest" description="Disordered" evidence="1">
    <location>
        <begin position="1658"/>
        <end position="1756"/>
    </location>
</feature>
<comment type="caution">
    <text evidence="3">The sequence shown here is derived from an EMBL/GenBank/DDBJ whole genome shotgun (WGS) entry which is preliminary data.</text>
</comment>
<name>A0ABN9Y6G1_9DINO</name>
<evidence type="ECO:0000256" key="1">
    <source>
        <dbReference type="SAM" id="MobiDB-lite"/>
    </source>
</evidence>
<feature type="region of interest" description="Disordered" evidence="1">
    <location>
        <begin position="1292"/>
        <end position="1377"/>
    </location>
</feature>
<gene>
    <name evidence="3" type="ORF">PCOR1329_LOCUS82002</name>
</gene>
<reference evidence="3" key="1">
    <citation type="submission" date="2023-10" db="EMBL/GenBank/DDBJ databases">
        <authorList>
            <person name="Chen Y."/>
            <person name="Shah S."/>
            <person name="Dougan E. K."/>
            <person name="Thang M."/>
            <person name="Chan C."/>
        </authorList>
    </citation>
    <scope>NUCLEOTIDE SEQUENCE [LARGE SCALE GENOMIC DNA]</scope>
</reference>
<feature type="region of interest" description="Disordered" evidence="1">
    <location>
        <begin position="248"/>
        <end position="268"/>
    </location>
</feature>
<evidence type="ECO:0000313" key="3">
    <source>
        <dbReference type="EMBL" id="CAK0906809.1"/>
    </source>
</evidence>
<evidence type="ECO:0000313" key="4">
    <source>
        <dbReference type="Proteomes" id="UP001189429"/>
    </source>
</evidence>
<dbReference type="SUPFAM" id="SSF56219">
    <property type="entry name" value="DNase I-like"/>
    <property type="match status" value="1"/>
</dbReference>
<organism evidence="3 4">
    <name type="scientific">Prorocentrum cordatum</name>
    <dbReference type="NCBI Taxonomy" id="2364126"/>
    <lineage>
        <taxon>Eukaryota</taxon>
        <taxon>Sar</taxon>
        <taxon>Alveolata</taxon>
        <taxon>Dinophyceae</taxon>
        <taxon>Prorocentrales</taxon>
        <taxon>Prorocentraceae</taxon>
        <taxon>Prorocentrum</taxon>
    </lineage>
</organism>
<dbReference type="Gene3D" id="3.60.10.10">
    <property type="entry name" value="Endonuclease/exonuclease/phosphatase"/>
    <property type="match status" value="1"/>
</dbReference>
<keyword evidence="2" id="KW-0812">Transmembrane</keyword>